<evidence type="ECO:0000313" key="4">
    <source>
        <dbReference type="Proteomes" id="UP000005707"/>
    </source>
</evidence>
<gene>
    <name evidence="3" type="ORF">HLPCO_000266</name>
</gene>
<sequence>MIQLDIIKKIEEYETIIIHHHVSPDPDCVGSQMGLKHIIEESYPEKKVYVVGEESERIAFLGKLDQIPDDIYERSLVIIVDVGDKPRIADDRWAKGKELIKIDHHPLTEEFADLEWVDTSFAAAAEMIVDLYVKSDGKLKMNVEAARALYSGILTDTGRFYYSSVSERTLRYGAQLYKFDFDKQDLYKDVYYRSVEDIKFKGYIESSFEYTEHGLGYMKFDQELLDRFDIEAGTASGMVNTLSNLKEIICWIFFTEDKDLGKIRVGFRSRGPIVNTLAAKYGGGGHNWASGTLAPDWETVEKIIEDANNLCKEFNNNF</sequence>
<name>U2FLH8_9MOLU</name>
<dbReference type="InterPro" id="IPR038763">
    <property type="entry name" value="DHH_sf"/>
</dbReference>
<dbReference type="Pfam" id="PF02272">
    <property type="entry name" value="DHHA1"/>
    <property type="match status" value="1"/>
</dbReference>
<proteinExistence type="predicted"/>
<organism evidence="3 4">
    <name type="scientific">Haloplasma contractile SSD-17B</name>
    <dbReference type="NCBI Taxonomy" id="1033810"/>
    <lineage>
        <taxon>Bacteria</taxon>
        <taxon>Bacillati</taxon>
        <taxon>Mycoplasmatota</taxon>
        <taxon>Mollicutes</taxon>
        <taxon>Haloplasmatales</taxon>
        <taxon>Haloplasmataceae</taxon>
        <taxon>Haloplasma</taxon>
    </lineage>
</organism>
<evidence type="ECO:0000259" key="1">
    <source>
        <dbReference type="Pfam" id="PF01368"/>
    </source>
</evidence>
<dbReference type="STRING" id="1033810.HLPCO_000266"/>
<dbReference type="InterPro" id="IPR003156">
    <property type="entry name" value="DHHA1_dom"/>
</dbReference>
<dbReference type="EC" id="2.7.7.72" evidence="3"/>
<dbReference type="AlphaFoldDB" id="U2FLH8"/>
<dbReference type="PANTHER" id="PTHR47618">
    <property type="entry name" value="BIFUNCTIONAL OLIGORIBONUCLEASE AND PAP PHOSPHATASE NRNA"/>
    <property type="match status" value="1"/>
</dbReference>
<dbReference type="OrthoDB" id="9803668at2"/>
<dbReference type="PANTHER" id="PTHR47618:SF1">
    <property type="entry name" value="BIFUNCTIONAL OLIGORIBONUCLEASE AND PAP PHOSPHATASE NRNA"/>
    <property type="match status" value="1"/>
</dbReference>
<dbReference type="EMBL" id="AFNU02000001">
    <property type="protein sequence ID" value="ERJ13600.1"/>
    <property type="molecule type" value="Genomic_DNA"/>
</dbReference>
<keyword evidence="3" id="KW-0548">Nucleotidyltransferase</keyword>
<dbReference type="InterPro" id="IPR051319">
    <property type="entry name" value="Oligoribo/pAp-PDE_c-di-AMP_PDE"/>
</dbReference>
<dbReference type="FunCoup" id="U2FLH8">
    <property type="interactions" value="72"/>
</dbReference>
<reference evidence="3 4" key="2">
    <citation type="journal article" date="2013" name="PLoS ONE">
        <title>INDIGO - INtegrated Data Warehouse of MIcrobial GenOmes with Examples from the Red Sea Extremophiles.</title>
        <authorList>
            <person name="Alam I."/>
            <person name="Antunes A."/>
            <person name="Kamau A.A."/>
            <person name="Ba Alawi W."/>
            <person name="Kalkatawi M."/>
            <person name="Stingl U."/>
            <person name="Bajic V.B."/>
        </authorList>
    </citation>
    <scope>NUCLEOTIDE SEQUENCE [LARGE SCALE GENOMIC DNA]</scope>
    <source>
        <strain evidence="3 4">SSD-17B</strain>
    </source>
</reference>
<reference evidence="3 4" key="1">
    <citation type="journal article" date="2011" name="J. Bacteriol.">
        <title>Genome sequence of Haloplasma contractile, an unusual contractile bacterium from a deep-sea anoxic brine lake.</title>
        <authorList>
            <person name="Antunes A."/>
            <person name="Alam I."/>
            <person name="El Dorry H."/>
            <person name="Siam R."/>
            <person name="Robertson A."/>
            <person name="Bajic V.B."/>
            <person name="Stingl U."/>
        </authorList>
    </citation>
    <scope>NUCLEOTIDE SEQUENCE [LARGE SCALE GENOMIC DNA]</scope>
    <source>
        <strain evidence="3 4">SSD-17B</strain>
    </source>
</reference>
<dbReference type="InterPro" id="IPR001667">
    <property type="entry name" value="DDH_dom"/>
</dbReference>
<accession>U2FLH8</accession>
<comment type="caution">
    <text evidence="3">The sequence shown here is derived from an EMBL/GenBank/DDBJ whole genome shotgun (WGS) entry which is preliminary data.</text>
</comment>
<dbReference type="Proteomes" id="UP000005707">
    <property type="component" value="Unassembled WGS sequence"/>
</dbReference>
<keyword evidence="3" id="KW-0808">Transferase</keyword>
<dbReference type="Gene3D" id="3.90.1640.10">
    <property type="entry name" value="inorganic pyrophosphatase (n-terminal core)"/>
    <property type="match status" value="1"/>
</dbReference>
<dbReference type="GO" id="GO:0003676">
    <property type="term" value="F:nucleic acid binding"/>
    <property type="evidence" value="ECO:0007669"/>
    <property type="project" value="InterPro"/>
</dbReference>
<dbReference type="Gene3D" id="3.10.310.30">
    <property type="match status" value="1"/>
</dbReference>
<feature type="domain" description="DDH" evidence="1">
    <location>
        <begin position="16"/>
        <end position="153"/>
    </location>
</feature>
<dbReference type="SUPFAM" id="SSF64182">
    <property type="entry name" value="DHH phosphoesterases"/>
    <property type="match status" value="1"/>
</dbReference>
<dbReference type="InParanoid" id="U2FLH8"/>
<evidence type="ECO:0000313" key="3">
    <source>
        <dbReference type="EMBL" id="ERJ13600.1"/>
    </source>
</evidence>
<dbReference type="GO" id="GO:0004810">
    <property type="term" value="F:CCA tRNA nucleotidyltransferase activity"/>
    <property type="evidence" value="ECO:0007669"/>
    <property type="project" value="UniProtKB-EC"/>
</dbReference>
<protein>
    <submittedName>
        <fullName evidence="3">tRNA nucleotidyltransferase CCA-adding enzyme protein</fullName>
        <ecNumber evidence="3">2.7.7.72</ecNumber>
    </submittedName>
</protein>
<dbReference type="Pfam" id="PF01368">
    <property type="entry name" value="DHH"/>
    <property type="match status" value="1"/>
</dbReference>
<dbReference type="eggNOG" id="COG0618">
    <property type="taxonomic scope" value="Bacteria"/>
</dbReference>
<evidence type="ECO:0000259" key="2">
    <source>
        <dbReference type="Pfam" id="PF02272"/>
    </source>
</evidence>
<keyword evidence="4" id="KW-1185">Reference proteome</keyword>
<feature type="domain" description="DHHA1" evidence="2">
    <location>
        <begin position="227"/>
        <end position="313"/>
    </location>
</feature>
<dbReference type="RefSeq" id="WP_008826296.1">
    <property type="nucleotide sequence ID" value="NZ_AFNU02000001.1"/>
</dbReference>